<evidence type="ECO:0000259" key="5">
    <source>
        <dbReference type="Pfam" id="PF13178"/>
    </source>
</evidence>
<feature type="region of interest" description="Disordered" evidence="4">
    <location>
        <begin position="187"/>
        <end position="216"/>
    </location>
</feature>
<dbReference type="Pfam" id="PF13178">
    <property type="entry name" value="DUF4005"/>
    <property type="match status" value="1"/>
</dbReference>
<dbReference type="CDD" id="cd23767">
    <property type="entry name" value="IQCD"/>
    <property type="match status" value="1"/>
</dbReference>
<dbReference type="GO" id="GO:0005516">
    <property type="term" value="F:calmodulin binding"/>
    <property type="evidence" value="ECO:0007669"/>
    <property type="project" value="UniProtKB-KW"/>
</dbReference>
<dbReference type="InterPro" id="IPR025064">
    <property type="entry name" value="DUF4005"/>
</dbReference>
<dbReference type="EMBL" id="JADCNM010000004">
    <property type="protein sequence ID" value="KAG0486435.1"/>
    <property type="molecule type" value="Genomic_DNA"/>
</dbReference>
<accession>A0A835R355</accession>
<feature type="region of interest" description="Disordered" evidence="4">
    <location>
        <begin position="330"/>
        <end position="356"/>
    </location>
</feature>
<proteinExistence type="inferred from homology"/>
<dbReference type="Proteomes" id="UP000639772">
    <property type="component" value="Unassembled WGS sequence"/>
</dbReference>
<evidence type="ECO:0000313" key="9">
    <source>
        <dbReference type="Proteomes" id="UP000639772"/>
    </source>
</evidence>
<dbReference type="AlphaFoldDB" id="A0A835R355"/>
<evidence type="ECO:0000313" key="8">
    <source>
        <dbReference type="Proteomes" id="UP000636800"/>
    </source>
</evidence>
<dbReference type="Pfam" id="PF00612">
    <property type="entry name" value="IQ"/>
    <property type="match status" value="2"/>
</dbReference>
<name>A0A835R355_VANPL</name>
<comment type="caution">
    <text evidence="6">The sequence shown here is derived from an EMBL/GenBank/DDBJ whole genome shotgun (WGS) entry which is preliminary data.</text>
</comment>
<comment type="similarity">
    <text evidence="2">Belongs to the IQD family.</text>
</comment>
<evidence type="ECO:0000313" key="6">
    <source>
        <dbReference type="EMBL" id="KAG0484640.1"/>
    </source>
</evidence>
<dbReference type="OrthoDB" id="1704267at2759"/>
<evidence type="ECO:0000256" key="4">
    <source>
        <dbReference type="SAM" id="MobiDB-lite"/>
    </source>
</evidence>
<evidence type="ECO:0000256" key="2">
    <source>
        <dbReference type="ARBA" id="ARBA00024341"/>
    </source>
</evidence>
<feature type="domain" description="DUF4005" evidence="5">
    <location>
        <begin position="277"/>
        <end position="368"/>
    </location>
</feature>
<keyword evidence="1" id="KW-0112">Calmodulin-binding</keyword>
<keyword evidence="8" id="KW-1185">Reference proteome</keyword>
<dbReference type="Proteomes" id="UP000636800">
    <property type="component" value="Unassembled WGS sequence"/>
</dbReference>
<evidence type="ECO:0000313" key="7">
    <source>
        <dbReference type="EMBL" id="KAG0486435.1"/>
    </source>
</evidence>
<dbReference type="InterPro" id="IPR000048">
    <property type="entry name" value="IQ_motif_EF-hand-BS"/>
</dbReference>
<feature type="region of interest" description="Disordered" evidence="4">
    <location>
        <begin position="14"/>
        <end position="53"/>
    </location>
</feature>
<dbReference type="SMART" id="SM00015">
    <property type="entry name" value="IQ"/>
    <property type="match status" value="2"/>
</dbReference>
<organism evidence="6 8">
    <name type="scientific">Vanilla planifolia</name>
    <name type="common">Vanilla</name>
    <dbReference type="NCBI Taxonomy" id="51239"/>
    <lineage>
        <taxon>Eukaryota</taxon>
        <taxon>Viridiplantae</taxon>
        <taxon>Streptophyta</taxon>
        <taxon>Embryophyta</taxon>
        <taxon>Tracheophyta</taxon>
        <taxon>Spermatophyta</taxon>
        <taxon>Magnoliopsida</taxon>
        <taxon>Liliopsida</taxon>
        <taxon>Asparagales</taxon>
        <taxon>Orchidaceae</taxon>
        <taxon>Vanilloideae</taxon>
        <taxon>Vanilleae</taxon>
        <taxon>Vanilla</taxon>
    </lineage>
</organism>
<sequence length="414" mass="45623">MGWATRWLRSLLGGRKESREHKHTTSSVATGPHDRRDKRRWSFKSGRDSSCSAVPIPAPNRADDIAWLRALYAETETEQSKHAIAVAAATAAAADAAVAAAQAAVAVVRLTNHGRGIIFGSVHERLAAVKIQTAFRGYLAKKALRALKALVKLQALVRGYLVRKQAEATLHSMQSLIRAQETVRTQRSRALRRGSLERREETRSNHAPPFHSGRLSGNIENQSSGFDWSPKTVEIDTFYPKSKSSRRMSPSALDTSGDESFPCHFPGRIPIPEIDKCRCSSTAQSTPRYMSSGTAIAPPTPAKSPYGGDAIFRRLLNTIDCPSYMSSTSSFEAKLRSQSAPKQRPEPSGTRKRVPLSEVVIEQSRSSLSGVGRQKPSRWVHDALDFKRVVVGRLDKSLDLTTETEGNSLSQRRR</sequence>
<dbReference type="Gene3D" id="1.20.5.190">
    <property type="match status" value="1"/>
</dbReference>
<feature type="compositionally biased region" description="Basic and acidic residues" evidence="4">
    <location>
        <begin position="194"/>
        <end position="204"/>
    </location>
</feature>
<dbReference type="PANTHER" id="PTHR32295:SF290">
    <property type="entry name" value="OS01G0190500 PROTEIN"/>
    <property type="match status" value="1"/>
</dbReference>
<gene>
    <name evidence="7" type="ORF">HPP92_008530</name>
    <name evidence="6" type="ORF">HPP92_008719</name>
</gene>
<evidence type="ECO:0000256" key="1">
    <source>
        <dbReference type="ARBA" id="ARBA00022860"/>
    </source>
</evidence>
<feature type="compositionally biased region" description="Polar residues" evidence="4">
    <location>
        <begin position="330"/>
        <end position="341"/>
    </location>
</feature>
<evidence type="ECO:0000256" key="3">
    <source>
        <dbReference type="ARBA" id="ARBA00024378"/>
    </source>
</evidence>
<dbReference type="PANTHER" id="PTHR32295">
    <property type="entry name" value="IQ-DOMAIN 5-RELATED"/>
    <property type="match status" value="1"/>
</dbReference>
<reference evidence="8 9" key="1">
    <citation type="journal article" date="2020" name="Nat. Food">
        <title>A phased Vanilla planifolia genome enables genetic improvement of flavour and production.</title>
        <authorList>
            <person name="Hasing T."/>
            <person name="Tang H."/>
            <person name="Brym M."/>
            <person name="Khazi F."/>
            <person name="Huang T."/>
            <person name="Chambers A.H."/>
        </authorList>
    </citation>
    <scope>NUCLEOTIDE SEQUENCE [LARGE SCALE GENOMIC DNA]</scope>
    <source>
        <tissue evidence="6">Leaf</tissue>
    </source>
</reference>
<protein>
    <recommendedName>
        <fullName evidence="5">DUF4005 domain-containing protein</fullName>
    </recommendedName>
</protein>
<dbReference type="EMBL" id="JADCNL010000004">
    <property type="protein sequence ID" value="KAG0484640.1"/>
    <property type="molecule type" value="Genomic_DNA"/>
</dbReference>
<dbReference type="PROSITE" id="PS50096">
    <property type="entry name" value="IQ"/>
    <property type="match status" value="2"/>
</dbReference>
<comment type="subunit">
    <text evidence="3">Binds to multiple calmodulin (CaM) in the presence of Ca(2+) and CaM-like proteins.</text>
</comment>